<dbReference type="EMBL" id="CP007145">
    <property type="protein sequence ID" value="AHJ97856.1"/>
    <property type="molecule type" value="Genomic_DNA"/>
</dbReference>
<organism evidence="1 2">
    <name type="scientific">Hymenobacter swuensis DY53</name>
    <dbReference type="NCBI Taxonomy" id="1227739"/>
    <lineage>
        <taxon>Bacteria</taxon>
        <taxon>Pseudomonadati</taxon>
        <taxon>Bacteroidota</taxon>
        <taxon>Cytophagia</taxon>
        <taxon>Cytophagales</taxon>
        <taxon>Hymenobacteraceae</taxon>
        <taxon>Hymenobacter</taxon>
    </lineage>
</organism>
<keyword evidence="2" id="KW-1185">Reference proteome</keyword>
<accession>W8F5H1</accession>
<dbReference type="KEGG" id="hsw:Hsw_2261"/>
<dbReference type="HOGENOM" id="CLU_3311026_0_0_10"/>
<dbReference type="STRING" id="1227739.Hsw_2261"/>
<name>W8F5H1_9BACT</name>
<dbReference type="AlphaFoldDB" id="W8F5H1"/>
<evidence type="ECO:0000313" key="2">
    <source>
        <dbReference type="Proteomes" id="UP000019423"/>
    </source>
</evidence>
<reference evidence="1 2" key="1">
    <citation type="submission" date="2014-01" db="EMBL/GenBank/DDBJ databases">
        <title>Complete genome sequence of ionizing-radiation resistance bacterium Hymenobacter swuensis DY53.</title>
        <authorList>
            <person name="Jung J.-H."/>
            <person name="Jeong S.-W."/>
            <person name="Joe M.-H."/>
            <person name="Cho y.-j."/>
            <person name="Kim M.-K."/>
            <person name="Lim S.-Y."/>
        </authorList>
    </citation>
    <scope>NUCLEOTIDE SEQUENCE [LARGE SCALE GENOMIC DNA]</scope>
    <source>
        <strain evidence="1 2">DY53</strain>
    </source>
</reference>
<evidence type="ECO:0000313" key="1">
    <source>
        <dbReference type="EMBL" id="AHJ97856.1"/>
    </source>
</evidence>
<sequence>MAAALWDWLIQKFSSVLPEALPSQLPALIGYVFCLVRSC</sequence>
<proteinExistence type="predicted"/>
<gene>
    <name evidence="1" type="ORF">Hsw_2261</name>
</gene>
<protein>
    <submittedName>
        <fullName evidence="1">Uncharacterized protein</fullName>
    </submittedName>
</protein>
<dbReference type="Proteomes" id="UP000019423">
    <property type="component" value="Chromosome"/>
</dbReference>